<dbReference type="AlphaFoldDB" id="A0A9P4MKN6"/>
<proteinExistence type="predicted"/>
<organism evidence="1 2">
    <name type="scientific">Myriangium duriaei CBS 260.36</name>
    <dbReference type="NCBI Taxonomy" id="1168546"/>
    <lineage>
        <taxon>Eukaryota</taxon>
        <taxon>Fungi</taxon>
        <taxon>Dikarya</taxon>
        <taxon>Ascomycota</taxon>
        <taxon>Pezizomycotina</taxon>
        <taxon>Dothideomycetes</taxon>
        <taxon>Dothideomycetidae</taxon>
        <taxon>Myriangiales</taxon>
        <taxon>Myriangiaceae</taxon>
        <taxon>Myriangium</taxon>
    </lineage>
</organism>
<keyword evidence="2" id="KW-1185">Reference proteome</keyword>
<sequence>MDGKIQRYHVDEVEEHTILAKHCLQRLEKPRAFGEPRTRPEHFHHKSSSGGELSCIWNNKSYLAILCGSHRLNVRSSSYNLSFSSNGKILASARDNCTAFLRDTQTGEESR</sequence>
<protein>
    <submittedName>
        <fullName evidence="1">Uncharacterized protein</fullName>
    </submittedName>
</protein>
<gene>
    <name evidence="1" type="ORF">K461DRAFT_275603</name>
</gene>
<reference evidence="1" key="1">
    <citation type="journal article" date="2020" name="Stud. Mycol.">
        <title>101 Dothideomycetes genomes: a test case for predicting lifestyles and emergence of pathogens.</title>
        <authorList>
            <person name="Haridas S."/>
            <person name="Albert R."/>
            <person name="Binder M."/>
            <person name="Bloem J."/>
            <person name="Labutti K."/>
            <person name="Salamov A."/>
            <person name="Andreopoulos B."/>
            <person name="Baker S."/>
            <person name="Barry K."/>
            <person name="Bills G."/>
            <person name="Bluhm B."/>
            <person name="Cannon C."/>
            <person name="Castanera R."/>
            <person name="Culley D."/>
            <person name="Daum C."/>
            <person name="Ezra D."/>
            <person name="Gonzalez J."/>
            <person name="Henrissat B."/>
            <person name="Kuo A."/>
            <person name="Liang C."/>
            <person name="Lipzen A."/>
            <person name="Lutzoni F."/>
            <person name="Magnuson J."/>
            <person name="Mondo S."/>
            <person name="Nolan M."/>
            <person name="Ohm R."/>
            <person name="Pangilinan J."/>
            <person name="Park H.-J."/>
            <person name="Ramirez L."/>
            <person name="Alfaro M."/>
            <person name="Sun H."/>
            <person name="Tritt A."/>
            <person name="Yoshinaga Y."/>
            <person name="Zwiers L.-H."/>
            <person name="Turgeon B."/>
            <person name="Goodwin S."/>
            <person name="Spatafora J."/>
            <person name="Crous P."/>
            <person name="Grigoriev I."/>
        </authorList>
    </citation>
    <scope>NUCLEOTIDE SEQUENCE</scope>
    <source>
        <strain evidence="1">CBS 260.36</strain>
    </source>
</reference>
<name>A0A9P4MKN6_9PEZI</name>
<evidence type="ECO:0000313" key="2">
    <source>
        <dbReference type="Proteomes" id="UP000799439"/>
    </source>
</evidence>
<dbReference type="Proteomes" id="UP000799439">
    <property type="component" value="Unassembled WGS sequence"/>
</dbReference>
<comment type="caution">
    <text evidence="1">The sequence shown here is derived from an EMBL/GenBank/DDBJ whole genome shotgun (WGS) entry which is preliminary data.</text>
</comment>
<accession>A0A9P4MKN6</accession>
<dbReference type="EMBL" id="ML996082">
    <property type="protein sequence ID" value="KAF2156492.1"/>
    <property type="molecule type" value="Genomic_DNA"/>
</dbReference>
<evidence type="ECO:0000313" key="1">
    <source>
        <dbReference type="EMBL" id="KAF2156492.1"/>
    </source>
</evidence>